<dbReference type="Pfam" id="PF19545">
    <property type="entry name" value="DUF6069"/>
    <property type="match status" value="1"/>
</dbReference>
<keyword evidence="1" id="KW-0472">Membrane</keyword>
<name>A0A4R0JU43_9ACTN</name>
<dbReference type="EMBL" id="SJKD01000004">
    <property type="protein sequence ID" value="TCC48676.1"/>
    <property type="molecule type" value="Genomic_DNA"/>
</dbReference>
<dbReference type="OrthoDB" id="5008026at2"/>
<evidence type="ECO:0000313" key="3">
    <source>
        <dbReference type="Proteomes" id="UP000293342"/>
    </source>
</evidence>
<feature type="transmembrane region" description="Helical" evidence="1">
    <location>
        <begin position="27"/>
        <end position="50"/>
    </location>
</feature>
<feature type="transmembrane region" description="Helical" evidence="1">
    <location>
        <begin position="119"/>
        <end position="139"/>
    </location>
</feature>
<dbReference type="RefSeq" id="WP_131514916.1">
    <property type="nucleotide sequence ID" value="NZ_SJKD01000004.1"/>
</dbReference>
<protein>
    <submittedName>
        <fullName evidence="2">Uncharacterized protein</fullName>
    </submittedName>
</protein>
<dbReference type="Proteomes" id="UP000293342">
    <property type="component" value="Unassembled WGS sequence"/>
</dbReference>
<comment type="caution">
    <text evidence="2">The sequence shown here is derived from an EMBL/GenBank/DDBJ whole genome shotgun (WGS) entry which is preliminary data.</text>
</comment>
<keyword evidence="1" id="KW-1133">Transmembrane helix</keyword>
<evidence type="ECO:0000256" key="1">
    <source>
        <dbReference type="SAM" id="Phobius"/>
    </source>
</evidence>
<sequence>MATTPYPTAPESVAEPRPTRVPGRSRLLVVGVTAAAALALWAILAPLAGITLDAQQGTLMHIGAGQVFFASAAMAFAAWGLLAILERRTFNARNVWTVVAVIACVLSLGSPLVNGIGVGAKLGLASLHLVVGAAVILGLRRTTLTAQERC</sequence>
<keyword evidence="1" id="KW-0812">Transmembrane</keyword>
<organism evidence="2 3">
    <name type="scientific">Kribbella capetownensis</name>
    <dbReference type="NCBI Taxonomy" id="1572659"/>
    <lineage>
        <taxon>Bacteria</taxon>
        <taxon>Bacillati</taxon>
        <taxon>Actinomycetota</taxon>
        <taxon>Actinomycetes</taxon>
        <taxon>Propionibacteriales</taxon>
        <taxon>Kribbellaceae</taxon>
        <taxon>Kribbella</taxon>
    </lineage>
</organism>
<reference evidence="2 3" key="1">
    <citation type="submission" date="2019-02" db="EMBL/GenBank/DDBJ databases">
        <title>Kribbella capetownensis sp. nov. and Kribbella speibonae sp. nov., isolated from soil.</title>
        <authorList>
            <person name="Curtis S.M."/>
            <person name="Norton I."/>
            <person name="Everest G.J."/>
            <person name="Meyers P.R."/>
        </authorList>
    </citation>
    <scope>NUCLEOTIDE SEQUENCE [LARGE SCALE GENOMIC DNA]</scope>
    <source>
        <strain evidence="2 3">YM53</strain>
    </source>
</reference>
<gene>
    <name evidence="2" type="ORF">E0H75_19005</name>
</gene>
<proteinExistence type="predicted"/>
<dbReference type="AlphaFoldDB" id="A0A4R0JU43"/>
<evidence type="ECO:0000313" key="2">
    <source>
        <dbReference type="EMBL" id="TCC48676.1"/>
    </source>
</evidence>
<dbReference type="InterPro" id="IPR045713">
    <property type="entry name" value="DUF6069"/>
</dbReference>
<feature type="transmembrane region" description="Helical" evidence="1">
    <location>
        <begin position="94"/>
        <end position="113"/>
    </location>
</feature>
<keyword evidence="3" id="KW-1185">Reference proteome</keyword>
<accession>A0A4R0JU43</accession>
<feature type="transmembrane region" description="Helical" evidence="1">
    <location>
        <begin position="62"/>
        <end position="82"/>
    </location>
</feature>